<dbReference type="Gene3D" id="2.60.120.200">
    <property type="match status" value="1"/>
</dbReference>
<evidence type="ECO:0000259" key="2">
    <source>
        <dbReference type="Pfam" id="PF08787"/>
    </source>
</evidence>
<dbReference type="PANTHER" id="PTHR33681">
    <property type="entry name" value="BINDING PROTEIN, PUTATIVE, EXPRESSED-RELATED"/>
    <property type="match status" value="1"/>
</dbReference>
<feature type="signal peptide" evidence="1">
    <location>
        <begin position="1"/>
        <end position="27"/>
    </location>
</feature>
<name>A0A9Q0HHC8_9POAL</name>
<evidence type="ECO:0000313" key="4">
    <source>
        <dbReference type="Proteomes" id="UP001151287"/>
    </source>
</evidence>
<gene>
    <name evidence="3" type="ORF">LUZ63_017595</name>
</gene>
<protein>
    <recommendedName>
        <fullName evidence="2">Alginate lyase 2 domain-containing protein</fullName>
    </recommendedName>
</protein>
<dbReference type="OrthoDB" id="4221926at2759"/>
<dbReference type="InterPro" id="IPR013320">
    <property type="entry name" value="ConA-like_dom_sf"/>
</dbReference>
<dbReference type="InterPro" id="IPR014895">
    <property type="entry name" value="Alginate_lyase_2"/>
</dbReference>
<reference evidence="3" key="1">
    <citation type="journal article" date="2022" name="Cell">
        <title>Repeat-based holocentromeres influence genome architecture and karyotype evolution.</title>
        <authorList>
            <person name="Hofstatter P.G."/>
            <person name="Thangavel G."/>
            <person name="Lux T."/>
            <person name="Neumann P."/>
            <person name="Vondrak T."/>
            <person name="Novak P."/>
            <person name="Zhang M."/>
            <person name="Costa L."/>
            <person name="Castellani M."/>
            <person name="Scott A."/>
            <person name="Toegelov H."/>
            <person name="Fuchs J."/>
            <person name="Mata-Sucre Y."/>
            <person name="Dias Y."/>
            <person name="Vanzela A.L.L."/>
            <person name="Huettel B."/>
            <person name="Almeida C.C.S."/>
            <person name="Simkova H."/>
            <person name="Souza G."/>
            <person name="Pedrosa-Harand A."/>
            <person name="Macas J."/>
            <person name="Mayer K.F.X."/>
            <person name="Houben A."/>
            <person name="Marques A."/>
        </authorList>
    </citation>
    <scope>NUCLEOTIDE SEQUENCE</scope>
    <source>
        <strain evidence="3">RhyBre1mFocal</strain>
    </source>
</reference>
<dbReference type="EMBL" id="JAMQYH010000005">
    <property type="protein sequence ID" value="KAJ1686205.1"/>
    <property type="molecule type" value="Genomic_DNA"/>
</dbReference>
<accession>A0A9Q0HHC8</accession>
<dbReference type="Proteomes" id="UP001151287">
    <property type="component" value="Unassembled WGS sequence"/>
</dbReference>
<dbReference type="SUPFAM" id="SSF49899">
    <property type="entry name" value="Concanavalin A-like lectins/glucanases"/>
    <property type="match status" value="1"/>
</dbReference>
<comment type="caution">
    <text evidence="3">The sequence shown here is derived from an EMBL/GenBank/DDBJ whole genome shotgun (WGS) entry which is preliminary data.</text>
</comment>
<organism evidence="3 4">
    <name type="scientific">Rhynchospora breviuscula</name>
    <dbReference type="NCBI Taxonomy" id="2022672"/>
    <lineage>
        <taxon>Eukaryota</taxon>
        <taxon>Viridiplantae</taxon>
        <taxon>Streptophyta</taxon>
        <taxon>Embryophyta</taxon>
        <taxon>Tracheophyta</taxon>
        <taxon>Spermatophyta</taxon>
        <taxon>Magnoliopsida</taxon>
        <taxon>Liliopsida</taxon>
        <taxon>Poales</taxon>
        <taxon>Cyperaceae</taxon>
        <taxon>Cyperoideae</taxon>
        <taxon>Rhynchosporeae</taxon>
        <taxon>Rhynchospora</taxon>
    </lineage>
</organism>
<dbReference type="PANTHER" id="PTHR33681:SF4">
    <property type="entry name" value="OS12G0171100 PROTEIN"/>
    <property type="match status" value="1"/>
</dbReference>
<keyword evidence="1" id="KW-0732">Signal</keyword>
<dbReference type="AlphaFoldDB" id="A0A9Q0HHC8"/>
<sequence>MIHCKLSSLFLSTTFVLFAVLVTLCKGGSDVTDGFTAVPLNEGNFKLQKPNGVDPSGRYSFKSGVRKLWVYSNDKPFKPDTDTKPRTELRITGYDYSSGVWQFEAYAYIPKGTTGVSIMQIFNGDNRRPTLMLSVYDGRLKFKNKDVIEDNINDKWFRINVVHTFGESIYVYINGRKKYFLPDDQGGGDCYFKFGVYAQEGSSNYMESKWTDVKIYRKSLR</sequence>
<dbReference type="Pfam" id="PF08787">
    <property type="entry name" value="Alginate_lyase2"/>
    <property type="match status" value="1"/>
</dbReference>
<evidence type="ECO:0000313" key="3">
    <source>
        <dbReference type="EMBL" id="KAJ1686205.1"/>
    </source>
</evidence>
<evidence type="ECO:0000256" key="1">
    <source>
        <dbReference type="SAM" id="SignalP"/>
    </source>
</evidence>
<keyword evidence="4" id="KW-1185">Reference proteome</keyword>
<feature type="chain" id="PRO_5040271071" description="Alginate lyase 2 domain-containing protein" evidence="1">
    <location>
        <begin position="28"/>
        <end position="221"/>
    </location>
</feature>
<proteinExistence type="predicted"/>
<feature type="domain" description="Alginate lyase 2" evidence="2">
    <location>
        <begin position="43"/>
        <end position="216"/>
    </location>
</feature>